<organism evidence="1 2">
    <name type="scientific">Tanacetum coccineum</name>
    <dbReference type="NCBI Taxonomy" id="301880"/>
    <lineage>
        <taxon>Eukaryota</taxon>
        <taxon>Viridiplantae</taxon>
        <taxon>Streptophyta</taxon>
        <taxon>Embryophyta</taxon>
        <taxon>Tracheophyta</taxon>
        <taxon>Spermatophyta</taxon>
        <taxon>Magnoliopsida</taxon>
        <taxon>eudicotyledons</taxon>
        <taxon>Gunneridae</taxon>
        <taxon>Pentapetalae</taxon>
        <taxon>asterids</taxon>
        <taxon>campanulids</taxon>
        <taxon>Asterales</taxon>
        <taxon>Asteraceae</taxon>
        <taxon>Asteroideae</taxon>
        <taxon>Anthemideae</taxon>
        <taxon>Anthemidinae</taxon>
        <taxon>Tanacetum</taxon>
    </lineage>
</organism>
<gene>
    <name evidence="1" type="ORF">Tco_1120992</name>
</gene>
<comment type="caution">
    <text evidence="1">The sequence shown here is derived from an EMBL/GenBank/DDBJ whole genome shotgun (WGS) entry which is preliminary data.</text>
</comment>
<reference evidence="1" key="1">
    <citation type="journal article" date="2022" name="Int. J. Mol. Sci.">
        <title>Draft Genome of Tanacetum Coccineum: Genomic Comparison of Closely Related Tanacetum-Family Plants.</title>
        <authorList>
            <person name="Yamashiro T."/>
            <person name="Shiraishi A."/>
            <person name="Nakayama K."/>
            <person name="Satake H."/>
        </authorList>
    </citation>
    <scope>NUCLEOTIDE SEQUENCE</scope>
</reference>
<sequence>MDILIDGVFSPPEDTPLFGYQRTGATSRVNGYCIRESISIYDSVDDSLPSSGSDEANSTRPSRLASSCCFCCQVILAQLLWCIHIVLLSSHPCSTSVVHSYSVAVNPPGTNSEKEEACHEIGGGRISDSELLDSMDGGRALQIKHEINVESTIIQRGTTKRDRDQPLVYRVPNLRFFKYLIPVRASKLTKRKWKEKGTRRSIDQYESREWMVDRRLLVLEALWPERGLLS</sequence>
<dbReference type="Proteomes" id="UP001151760">
    <property type="component" value="Unassembled WGS sequence"/>
</dbReference>
<name>A0ABQ5IYN2_9ASTR</name>
<keyword evidence="2" id="KW-1185">Reference proteome</keyword>
<accession>A0ABQ5IYN2</accession>
<reference evidence="1" key="2">
    <citation type="submission" date="2022-01" db="EMBL/GenBank/DDBJ databases">
        <authorList>
            <person name="Yamashiro T."/>
            <person name="Shiraishi A."/>
            <person name="Satake H."/>
            <person name="Nakayama K."/>
        </authorList>
    </citation>
    <scope>NUCLEOTIDE SEQUENCE</scope>
</reference>
<evidence type="ECO:0000313" key="1">
    <source>
        <dbReference type="EMBL" id="GJU04562.1"/>
    </source>
</evidence>
<protein>
    <submittedName>
        <fullName evidence="1">Uncharacterized protein</fullName>
    </submittedName>
</protein>
<evidence type="ECO:0000313" key="2">
    <source>
        <dbReference type="Proteomes" id="UP001151760"/>
    </source>
</evidence>
<dbReference type="EMBL" id="BQNB010021261">
    <property type="protein sequence ID" value="GJU04562.1"/>
    <property type="molecule type" value="Genomic_DNA"/>
</dbReference>
<proteinExistence type="predicted"/>